<feature type="domain" description="MHD1" evidence="2">
    <location>
        <begin position="524"/>
        <end position="667"/>
    </location>
</feature>
<gene>
    <name evidence="4" type="ORF">LIER_14884</name>
</gene>
<feature type="region of interest" description="Disordered" evidence="1">
    <location>
        <begin position="53"/>
        <end position="82"/>
    </location>
</feature>
<organism evidence="4 5">
    <name type="scientific">Lithospermum erythrorhizon</name>
    <name type="common">Purple gromwell</name>
    <name type="synonym">Lithospermum officinale var. erythrorhizon</name>
    <dbReference type="NCBI Taxonomy" id="34254"/>
    <lineage>
        <taxon>Eukaryota</taxon>
        <taxon>Viridiplantae</taxon>
        <taxon>Streptophyta</taxon>
        <taxon>Embryophyta</taxon>
        <taxon>Tracheophyta</taxon>
        <taxon>Spermatophyta</taxon>
        <taxon>Magnoliopsida</taxon>
        <taxon>eudicotyledons</taxon>
        <taxon>Gunneridae</taxon>
        <taxon>Pentapetalae</taxon>
        <taxon>asterids</taxon>
        <taxon>lamiids</taxon>
        <taxon>Boraginales</taxon>
        <taxon>Boraginaceae</taxon>
        <taxon>Boraginoideae</taxon>
        <taxon>Lithospermeae</taxon>
        <taxon>Lithospermum</taxon>
    </lineage>
</organism>
<dbReference type="PANTHER" id="PTHR31280">
    <property type="entry name" value="PROTEIN UNC-13 HOMOLOG"/>
    <property type="match status" value="1"/>
</dbReference>
<dbReference type="PROSITE" id="PS51258">
    <property type="entry name" value="MHD1"/>
    <property type="match status" value="1"/>
</dbReference>
<name>A0AAV3Q601_LITER</name>
<dbReference type="InterPro" id="IPR008528">
    <property type="entry name" value="unc-13_homologue"/>
</dbReference>
<protein>
    <submittedName>
        <fullName evidence="4">Uncharacterized protein</fullName>
    </submittedName>
</protein>
<proteinExistence type="predicted"/>
<dbReference type="Proteomes" id="UP001454036">
    <property type="component" value="Unassembled WGS sequence"/>
</dbReference>
<dbReference type="InterPro" id="IPR014770">
    <property type="entry name" value="Munc13_1"/>
</dbReference>
<keyword evidence="5" id="KW-1185">Reference proteome</keyword>
<dbReference type="PANTHER" id="PTHR31280:SF16">
    <property type="entry name" value="GLS PROTEIN (DUF810)"/>
    <property type="match status" value="1"/>
</dbReference>
<sequence length="967" mass="108743">MNPTTRPNIMNNMVGAESGDHGLPNPFGELGVDFLDLELQETAYEILVASCRSSGSGKPLKFMSSSERSASGRGERGVLTPSPSLQRSLTLVAASKVERALGLKSKKSQNQESVSLSLTKNASTVGELIRIQMGVSEQTDSRVRRALLRVAAGQLGRRIESMVLPLELLQQLRPSDFLNQRDYDIWQRRNLKVIEAGLLVHPHLPLDKKDTAPQQLREIIRGAQQKSMETGKNSESMQLLRRVVLSLACRSFDGSSDTCHWADGNPLNLRIYQILLESCFDVNEKTSVIEEVDELLELIKKTWVVLGISQTLHNLCLLWVLFNQYVATNQVESDLLLAVNTMMVEVEKDAKTAKDPSYVKILSSTLSMMLSWSETRLFSYHVTFYRGNLDIMENVLSLGVSSASILVDNISYEYHKKGKEVDVQRSRIDSYIRSSVRNAYSQEREKLISSRKSFKRQQSPLPTLCTLAQNVSDVAFNEREIYSPLLKRWHPLATGVAVATLHACYGKELKQFISSISELTPDAIQVLIAADKLEKDLVQMAVADSVESEDGGKEIIQEMTPYEAEAVIASLVKSWIITRVERLKEWVERNLQLEVWNPHANRERVAPSAVEVLRIVDETLEAFFLLPIPMHPVLLPDLLLGIDRCLQNYISKAKSGCGSRSTFLPVMPPLTRCARSSKFSVFRKKERPNMVQGRKSQVGTSDREDSLSIPRLCVRINTFYHILKQLELLVQRSTSQLKNAGCIRDDDLTRGLGKKLELSTAACIAGIQQLSETTAYKVIFHYLSHVLWDYLYVGDVSSSRIEPFLDELEQHLEIISATVHDRVRTRVITDVMKAAFEGFVLVLLAGGPSRAFTTQDASMIDEDLKFLKDLFWSNGDGLPTDLIEKSSVTLQDVLTLFHTDTEGLVEQFKQIVLDTYGASAKSRLPLPTTSGQWKKTEPNTVLRVLCLRNDETASKFLKRTYNFPKRL</sequence>
<dbReference type="PROSITE" id="PS51259">
    <property type="entry name" value="MHD2"/>
    <property type="match status" value="1"/>
</dbReference>
<dbReference type="EMBL" id="BAABME010003155">
    <property type="protein sequence ID" value="GAA0157662.1"/>
    <property type="molecule type" value="Genomic_DNA"/>
</dbReference>
<dbReference type="InterPro" id="IPR014772">
    <property type="entry name" value="Munc13_dom-2"/>
</dbReference>
<comment type="caution">
    <text evidence="4">The sequence shown here is derived from an EMBL/GenBank/DDBJ whole genome shotgun (WGS) entry which is preliminary data.</text>
</comment>
<dbReference type="Pfam" id="PF25761">
    <property type="entry name" value="TPR_PATROL1"/>
    <property type="match status" value="1"/>
</dbReference>
<dbReference type="InterPro" id="IPR057984">
    <property type="entry name" value="PATROL1_C"/>
</dbReference>
<evidence type="ECO:0000256" key="1">
    <source>
        <dbReference type="SAM" id="MobiDB-lite"/>
    </source>
</evidence>
<dbReference type="AlphaFoldDB" id="A0AAV3Q601"/>
<evidence type="ECO:0000313" key="5">
    <source>
        <dbReference type="Proteomes" id="UP001454036"/>
    </source>
</evidence>
<evidence type="ECO:0000313" key="4">
    <source>
        <dbReference type="EMBL" id="GAA0157662.1"/>
    </source>
</evidence>
<evidence type="ECO:0000259" key="3">
    <source>
        <dbReference type="PROSITE" id="PS51259"/>
    </source>
</evidence>
<evidence type="ECO:0000259" key="2">
    <source>
        <dbReference type="PROSITE" id="PS51258"/>
    </source>
</evidence>
<feature type="domain" description="MHD2" evidence="3">
    <location>
        <begin position="798"/>
        <end position="908"/>
    </location>
</feature>
<accession>A0AAV3Q601</accession>
<reference evidence="4 5" key="1">
    <citation type="submission" date="2024-01" db="EMBL/GenBank/DDBJ databases">
        <title>The complete chloroplast genome sequence of Lithospermum erythrorhizon: insights into the phylogenetic relationship among Boraginaceae species and the maternal lineages of purple gromwells.</title>
        <authorList>
            <person name="Okada T."/>
            <person name="Watanabe K."/>
        </authorList>
    </citation>
    <scope>NUCLEOTIDE SEQUENCE [LARGE SCALE GENOMIC DNA]</scope>
</reference>